<name>A0A4R0RQR6_9APHY</name>
<organism evidence="1 2">
    <name type="scientific">Steccherinum ochraceum</name>
    <dbReference type="NCBI Taxonomy" id="92696"/>
    <lineage>
        <taxon>Eukaryota</taxon>
        <taxon>Fungi</taxon>
        <taxon>Dikarya</taxon>
        <taxon>Basidiomycota</taxon>
        <taxon>Agaricomycotina</taxon>
        <taxon>Agaricomycetes</taxon>
        <taxon>Polyporales</taxon>
        <taxon>Steccherinaceae</taxon>
        <taxon>Steccherinum</taxon>
    </lineage>
</organism>
<dbReference type="EMBL" id="RWJN01000039">
    <property type="protein sequence ID" value="TCD69543.1"/>
    <property type="molecule type" value="Genomic_DNA"/>
</dbReference>
<sequence>MEPTSRNADRVLSAPPALLPDLMAKVMDKLRDGGTSRNFIHTYVGSLTDHWRREMPRGQRRAKWSALQQACVDAGYVGTVAALTRNTRKDIEIASHKCISALIPLVKCASRAQRRMIFDQMKEHRLLDICLDKAQNHPLLLHRSAAKEVIRTMCADLFLGETLSPSETGDLIEKLLDMVLEGPERICTELLNPEKTWQSQMILGRFNIPPLVASKYGNRYYAITQENCMFAIHGLIGRHPKPSRRFFLDLLQAKPVIIDKLLDCANLPLPEWYPETEVDGIACEILALMFQFPLRSIPGFLLPIEGATKKEREEEHEATISALKILISRDNWRSKLLGIWNKIQQTSYDDIFELFNVAKDEYYATELADEHTFEKAAENRGRCRIVLLRLLTNLTFVEELPNEDILSFLRVAYLATSKWQMMDIDSDIRDRLLFFERGEEICRSPLYVVECDIDADPTGQVPQETTMGPIAMIRLLTRLAERGILDQAQTWTEVPPGCDPSIQLPPIKQITSPAVVNKLLSLSVKRVKKRRELGAARAPRGDHWHTRSAYIPAAELAMDLLKFDEVTNGRFSASVKGARKELALCLDLAAETSVTLRQHEAALGFSLGAIAAVDEASEADGIPRNPIRRTTSTGYMEPKASNVARILNAPPALLPDLMTKVMIKLREGKTSRNFIHLYIGSLNERWNADASSENAGGIGWTALQQACVDAGFVEAMAILTQNDRKDIEIATSECLCAFSPLIKLATLSQRRLLFDQMMQYKLLDICVEKAQSHKLSLHRAASIALIRGMSGKLFLAESLSPQETAVLIGHPLDWTLEGPDRICAELLDPEMTWQSQMMIGKYNVPPPAASKYGKRYYGSMQENCIWSILGLVGHHPVSTREFFLQMLQANPVIVDQLLSCAGAPLPEWYPESDVDGAAAEVLAAIFQFPLWSLPGFPPPTEGNVKKMQDTEYEATISALRIFVTRPNWRSMLLALWLKIERTSYTDIFRLLEVAKHDYFATVLPDAHSYKVQDADDSADIKEYLLSIERGEEVARSPIYVHDCKIDVDAPVQIPEENTIGPIAMIRLLTCLAERCLLEQAQTWTKLPAGCDPSTSLAQIKQITSPAVVKKLLSFCTKRVTARRKLGRSLEPNHWQSRSAYIPAAELASELLKFNDTTNKKFADSIKHARKELALCLDRAAEASMRAKEYETALGFFLGAIAAITAASAADEIPADLSASIQRRIADAKRRIDN</sequence>
<evidence type="ECO:0000313" key="2">
    <source>
        <dbReference type="Proteomes" id="UP000292702"/>
    </source>
</evidence>
<keyword evidence="2" id="KW-1185">Reference proteome</keyword>
<dbReference type="OrthoDB" id="2803161at2759"/>
<proteinExistence type="predicted"/>
<reference evidence="1 2" key="1">
    <citation type="submission" date="2018-11" db="EMBL/GenBank/DDBJ databases">
        <title>Genome assembly of Steccherinum ochraceum LE-BIN_3174, the white-rot fungus of the Steccherinaceae family (The Residual Polyporoid clade, Polyporales, Basidiomycota).</title>
        <authorList>
            <person name="Fedorova T.V."/>
            <person name="Glazunova O.A."/>
            <person name="Landesman E.O."/>
            <person name="Moiseenko K.V."/>
            <person name="Psurtseva N.V."/>
            <person name="Savinova O.S."/>
            <person name="Shakhova N.V."/>
            <person name="Tyazhelova T.V."/>
            <person name="Vasina D.V."/>
        </authorList>
    </citation>
    <scope>NUCLEOTIDE SEQUENCE [LARGE SCALE GENOMIC DNA]</scope>
    <source>
        <strain evidence="1 2">LE-BIN_3174</strain>
    </source>
</reference>
<dbReference type="AlphaFoldDB" id="A0A4R0RQR6"/>
<evidence type="ECO:0000313" key="1">
    <source>
        <dbReference type="EMBL" id="TCD69543.1"/>
    </source>
</evidence>
<accession>A0A4R0RQR6</accession>
<gene>
    <name evidence="1" type="ORF">EIP91_007167</name>
</gene>
<dbReference type="Proteomes" id="UP000292702">
    <property type="component" value="Unassembled WGS sequence"/>
</dbReference>
<comment type="caution">
    <text evidence="1">The sequence shown here is derived from an EMBL/GenBank/DDBJ whole genome shotgun (WGS) entry which is preliminary data.</text>
</comment>
<protein>
    <submittedName>
        <fullName evidence="1">Uncharacterized protein</fullName>
    </submittedName>
</protein>